<comment type="caution">
    <text evidence="2">The sequence shown here is derived from an EMBL/GenBank/DDBJ whole genome shotgun (WGS) entry which is preliminary data.</text>
</comment>
<keyword evidence="1" id="KW-1133">Transmembrane helix</keyword>
<dbReference type="EMBL" id="JARKNE010000002">
    <property type="protein sequence ID" value="KAK5842861.1"/>
    <property type="molecule type" value="Genomic_DNA"/>
</dbReference>
<keyword evidence="1" id="KW-0812">Transmembrane</keyword>
<evidence type="ECO:0000313" key="3">
    <source>
        <dbReference type="Proteomes" id="UP001358586"/>
    </source>
</evidence>
<organism evidence="2 3">
    <name type="scientific">Gossypium arboreum</name>
    <name type="common">Tree cotton</name>
    <name type="synonym">Gossypium nanking</name>
    <dbReference type="NCBI Taxonomy" id="29729"/>
    <lineage>
        <taxon>Eukaryota</taxon>
        <taxon>Viridiplantae</taxon>
        <taxon>Streptophyta</taxon>
        <taxon>Embryophyta</taxon>
        <taxon>Tracheophyta</taxon>
        <taxon>Spermatophyta</taxon>
        <taxon>Magnoliopsida</taxon>
        <taxon>eudicotyledons</taxon>
        <taxon>Gunneridae</taxon>
        <taxon>Pentapetalae</taxon>
        <taxon>rosids</taxon>
        <taxon>malvids</taxon>
        <taxon>Malvales</taxon>
        <taxon>Malvaceae</taxon>
        <taxon>Malvoideae</taxon>
        <taxon>Gossypium</taxon>
    </lineage>
</organism>
<feature type="transmembrane region" description="Helical" evidence="1">
    <location>
        <begin position="40"/>
        <end position="61"/>
    </location>
</feature>
<sequence length="119" mass="13769">MNLLKDNFKELPEDPKDRMEEVRQQYARAYIMSHGPDGYYHFYILCLNGCHVLTSMLCPAFRLKCWAIGRCGTRRYIFSATDVPYILHPWVDVNAEPYVEMDTDEPTATDANAHTAVYA</sequence>
<protein>
    <submittedName>
        <fullName evidence="2">Uncharacterized protein</fullName>
    </submittedName>
</protein>
<keyword evidence="1" id="KW-0472">Membrane</keyword>
<reference evidence="2 3" key="1">
    <citation type="submission" date="2023-03" db="EMBL/GenBank/DDBJ databases">
        <title>WGS of Gossypium arboreum.</title>
        <authorList>
            <person name="Yu D."/>
        </authorList>
    </citation>
    <scope>NUCLEOTIDE SEQUENCE [LARGE SCALE GENOMIC DNA]</scope>
    <source>
        <tissue evidence="2">Leaf</tissue>
    </source>
</reference>
<gene>
    <name evidence="2" type="ORF">PVK06_005275</name>
</gene>
<name>A0ABR0QU67_GOSAR</name>
<evidence type="ECO:0000256" key="1">
    <source>
        <dbReference type="SAM" id="Phobius"/>
    </source>
</evidence>
<evidence type="ECO:0000313" key="2">
    <source>
        <dbReference type="EMBL" id="KAK5842861.1"/>
    </source>
</evidence>
<proteinExistence type="predicted"/>
<keyword evidence="3" id="KW-1185">Reference proteome</keyword>
<dbReference type="Proteomes" id="UP001358586">
    <property type="component" value="Chromosome 2"/>
</dbReference>
<accession>A0ABR0QU67</accession>